<evidence type="ECO:0000259" key="8">
    <source>
        <dbReference type="Pfam" id="PF00150"/>
    </source>
</evidence>
<sequence length="350" mass="40290">MSGNRWRFFAAVCAVVFVVGFASGEATFSDELAALEVGKNLPQISVDGNRFVNPEGETVMFRGLALVDPAVMQDRGKWDRDYFEKAASWNANVVRIAIHPSHWRRLGEDAYLKLVDQAVIWSAELGMYVIIDWHSIGNPLTDVYHRPMYITDRGETFRFWHTIAQRYKGNPAVPFFELWNEPTNRGGRMGRLPWSEYKAYMEELIFMIRAIDDKKIPMVAGFNFGYDLTDVKKDPISFPGVAYVAHPYPQKRPEPWVEDWEKDWGFVADKYPMMCTEFGFMSADGPGAHVPVIADETYGHAVIEYFEKKGISWTAWVFDAHWSPQLFSDWDYTPTAQGVVFKKYMEELNP</sequence>
<dbReference type="Pfam" id="PF00150">
    <property type="entry name" value="Cellulase"/>
    <property type="match status" value="1"/>
</dbReference>
<dbReference type="InterPro" id="IPR001547">
    <property type="entry name" value="Glyco_hydro_5"/>
</dbReference>
<keyword evidence="2 7" id="KW-0378">Hydrolase</keyword>
<evidence type="ECO:0000256" key="5">
    <source>
        <dbReference type="ARBA" id="ARBA00023295"/>
    </source>
</evidence>
<keyword evidence="4" id="KW-0119">Carbohydrate metabolism</keyword>
<dbReference type="InterPro" id="IPR050386">
    <property type="entry name" value="Glycosyl_hydrolase_5"/>
</dbReference>
<comment type="similarity">
    <text evidence="1 7">Belongs to the glycosyl hydrolase 5 (cellulase A) family.</text>
</comment>
<evidence type="ECO:0000256" key="3">
    <source>
        <dbReference type="ARBA" id="ARBA00023001"/>
    </source>
</evidence>
<dbReference type="InterPro" id="IPR017853">
    <property type="entry name" value="GH"/>
</dbReference>
<evidence type="ECO:0000256" key="4">
    <source>
        <dbReference type="ARBA" id="ARBA00023277"/>
    </source>
</evidence>
<feature type="domain" description="Glycoside hydrolase family 5" evidence="8">
    <location>
        <begin position="55"/>
        <end position="319"/>
    </location>
</feature>
<dbReference type="EMBL" id="JAENIL010000003">
    <property type="protein sequence ID" value="MBK1875563.1"/>
    <property type="molecule type" value="Genomic_DNA"/>
</dbReference>
<name>A0A934RSF2_9BACT</name>
<dbReference type="PANTHER" id="PTHR31297">
    <property type="entry name" value="GLUCAN ENDO-1,6-BETA-GLUCOSIDASE B"/>
    <property type="match status" value="1"/>
</dbReference>
<dbReference type="GO" id="GO:0009986">
    <property type="term" value="C:cell surface"/>
    <property type="evidence" value="ECO:0007669"/>
    <property type="project" value="TreeGrafter"/>
</dbReference>
<keyword evidence="3" id="KW-0136">Cellulose degradation</keyword>
<proteinExistence type="inferred from homology"/>
<comment type="caution">
    <text evidence="9">The sequence shown here is derived from an EMBL/GenBank/DDBJ whole genome shotgun (WGS) entry which is preliminary data.</text>
</comment>
<evidence type="ECO:0000256" key="7">
    <source>
        <dbReference type="RuleBase" id="RU361153"/>
    </source>
</evidence>
<keyword evidence="10" id="KW-1185">Reference proteome</keyword>
<reference evidence="9" key="1">
    <citation type="submission" date="2021-01" db="EMBL/GenBank/DDBJ databases">
        <title>Modified the classification status of verrucomicrobia.</title>
        <authorList>
            <person name="Feng X."/>
        </authorList>
    </citation>
    <scope>NUCLEOTIDE SEQUENCE</scope>
    <source>
        <strain evidence="9">KCTC 13126</strain>
    </source>
</reference>
<dbReference type="GO" id="GO:0008422">
    <property type="term" value="F:beta-glucosidase activity"/>
    <property type="evidence" value="ECO:0007669"/>
    <property type="project" value="TreeGrafter"/>
</dbReference>
<accession>A0A934RSF2</accession>
<dbReference type="AlphaFoldDB" id="A0A934RSF2"/>
<dbReference type="RefSeq" id="WP_200353781.1">
    <property type="nucleotide sequence ID" value="NZ_JAENIL010000003.1"/>
</dbReference>
<evidence type="ECO:0000256" key="1">
    <source>
        <dbReference type="ARBA" id="ARBA00005641"/>
    </source>
</evidence>
<dbReference type="GO" id="GO:0005576">
    <property type="term" value="C:extracellular region"/>
    <property type="evidence" value="ECO:0007669"/>
    <property type="project" value="TreeGrafter"/>
</dbReference>
<organism evidence="9 10">
    <name type="scientific">Pelagicoccus mobilis</name>
    <dbReference type="NCBI Taxonomy" id="415221"/>
    <lineage>
        <taxon>Bacteria</taxon>
        <taxon>Pseudomonadati</taxon>
        <taxon>Verrucomicrobiota</taxon>
        <taxon>Opitutia</taxon>
        <taxon>Puniceicoccales</taxon>
        <taxon>Pelagicoccaceae</taxon>
        <taxon>Pelagicoccus</taxon>
    </lineage>
</organism>
<keyword evidence="6" id="KW-0624">Polysaccharide degradation</keyword>
<protein>
    <submittedName>
        <fullName evidence="9">Cellulase family glycosylhydrolase</fullName>
    </submittedName>
</protein>
<dbReference type="GO" id="GO:0030245">
    <property type="term" value="P:cellulose catabolic process"/>
    <property type="evidence" value="ECO:0007669"/>
    <property type="project" value="UniProtKB-KW"/>
</dbReference>
<gene>
    <name evidence="9" type="ORF">JIN87_01720</name>
</gene>
<dbReference type="PANTHER" id="PTHR31297:SF41">
    <property type="entry name" value="ENDOGLUCANASE, PUTATIVE (AFU_ORTHOLOGUE AFUA_5G01830)-RELATED"/>
    <property type="match status" value="1"/>
</dbReference>
<dbReference type="Gene3D" id="3.20.20.80">
    <property type="entry name" value="Glycosidases"/>
    <property type="match status" value="1"/>
</dbReference>
<dbReference type="SUPFAM" id="SSF51445">
    <property type="entry name" value="(Trans)glycosidases"/>
    <property type="match status" value="1"/>
</dbReference>
<keyword evidence="5 7" id="KW-0326">Glycosidase</keyword>
<evidence type="ECO:0000313" key="9">
    <source>
        <dbReference type="EMBL" id="MBK1875563.1"/>
    </source>
</evidence>
<dbReference type="Proteomes" id="UP000617628">
    <property type="component" value="Unassembled WGS sequence"/>
</dbReference>
<evidence type="ECO:0000313" key="10">
    <source>
        <dbReference type="Proteomes" id="UP000617628"/>
    </source>
</evidence>
<evidence type="ECO:0000256" key="2">
    <source>
        <dbReference type="ARBA" id="ARBA00022801"/>
    </source>
</evidence>
<evidence type="ECO:0000256" key="6">
    <source>
        <dbReference type="ARBA" id="ARBA00023326"/>
    </source>
</evidence>